<comment type="similarity">
    <text evidence="8">Belongs to the protein kinase superfamily. Ser/Thr protein kinase family. GCN2 subfamily.</text>
</comment>
<dbReference type="InterPro" id="IPR049052">
    <property type="entry name" value="nSTAND1"/>
</dbReference>
<dbReference type="InterPro" id="IPR000719">
    <property type="entry name" value="Prot_kinase_dom"/>
</dbReference>
<evidence type="ECO:0000256" key="6">
    <source>
        <dbReference type="ARBA" id="ARBA00022840"/>
    </source>
</evidence>
<feature type="domain" description="Protein kinase" evidence="14">
    <location>
        <begin position="12"/>
        <end position="287"/>
    </location>
</feature>
<dbReference type="GO" id="GO:0004674">
    <property type="term" value="F:protein serine/threonine kinase activity"/>
    <property type="evidence" value="ECO:0007669"/>
    <property type="project" value="UniProtKB-KW"/>
</dbReference>
<evidence type="ECO:0000256" key="10">
    <source>
        <dbReference type="ARBA" id="ARBA00048977"/>
    </source>
</evidence>
<feature type="coiled-coil region" evidence="12">
    <location>
        <begin position="778"/>
        <end position="805"/>
    </location>
</feature>
<protein>
    <recommendedName>
        <fullName evidence="1">non-specific serine/threonine protein kinase</fullName>
        <ecNumber evidence="1">2.7.11.1</ecNumber>
    </recommendedName>
</protein>
<keyword evidence="13" id="KW-1133">Transmembrane helix</keyword>
<evidence type="ECO:0000259" key="14">
    <source>
        <dbReference type="PROSITE" id="PS50011"/>
    </source>
</evidence>
<keyword evidence="18" id="KW-1185">Reference proteome</keyword>
<evidence type="ECO:0000256" key="5">
    <source>
        <dbReference type="ARBA" id="ARBA00022777"/>
    </source>
</evidence>
<dbReference type="RefSeq" id="WP_047856756.1">
    <property type="nucleotide sequence ID" value="NZ_CP011509.1"/>
</dbReference>
<dbReference type="PANTHER" id="PTHR11042">
    <property type="entry name" value="EUKARYOTIC TRANSLATION INITIATION FACTOR 2-ALPHA KINASE EIF2-ALPHA KINASE -RELATED"/>
    <property type="match status" value="1"/>
</dbReference>
<keyword evidence="2 15" id="KW-0723">Serine/threonine-protein kinase</keyword>
<dbReference type="InterPro" id="IPR011009">
    <property type="entry name" value="Kinase-like_dom_sf"/>
</dbReference>
<reference evidence="15 17" key="1">
    <citation type="submission" date="2015-05" db="EMBL/GenBank/DDBJ databases">
        <title>Genome assembly of Archangium gephyra DSM 2261.</title>
        <authorList>
            <person name="Sharma G."/>
            <person name="Subramanian S."/>
        </authorList>
    </citation>
    <scope>NUCLEOTIDE SEQUENCE [LARGE SCALE GENOMIC DNA]</scope>
    <source>
        <strain evidence="15 17">DSM 2261</strain>
    </source>
</reference>
<keyword evidence="12" id="KW-0175">Coiled coil</keyword>
<dbReference type="EMBL" id="QUMU01000008">
    <property type="protein sequence ID" value="REG28633.1"/>
    <property type="molecule type" value="Genomic_DNA"/>
</dbReference>
<dbReference type="Gene3D" id="1.25.40.10">
    <property type="entry name" value="Tetratricopeptide repeat domain"/>
    <property type="match status" value="1"/>
</dbReference>
<gene>
    <name evidence="15" type="ORF">AA314_04067</name>
    <name evidence="16" type="ORF">ATI61_108170</name>
</gene>
<dbReference type="GO" id="GO:0005524">
    <property type="term" value="F:ATP binding"/>
    <property type="evidence" value="ECO:0007669"/>
    <property type="project" value="UniProtKB-UniRule"/>
</dbReference>
<keyword evidence="13" id="KW-0472">Membrane</keyword>
<dbReference type="GO" id="GO:0017148">
    <property type="term" value="P:negative regulation of translation"/>
    <property type="evidence" value="ECO:0007669"/>
    <property type="project" value="UniProtKB-KW"/>
</dbReference>
<dbReference type="SUPFAM" id="SSF56112">
    <property type="entry name" value="Protein kinase-like (PK-like)"/>
    <property type="match status" value="1"/>
</dbReference>
<dbReference type="GO" id="GO:0006796">
    <property type="term" value="P:phosphate-containing compound metabolic process"/>
    <property type="evidence" value="ECO:0007669"/>
    <property type="project" value="UniProtKB-ARBA"/>
</dbReference>
<proteinExistence type="inferred from homology"/>
<dbReference type="InterPro" id="IPR027417">
    <property type="entry name" value="P-loop_NTPase"/>
</dbReference>
<dbReference type="SUPFAM" id="SSF52540">
    <property type="entry name" value="P-loop containing nucleoside triphosphate hydrolases"/>
    <property type="match status" value="1"/>
</dbReference>
<evidence type="ECO:0000256" key="3">
    <source>
        <dbReference type="ARBA" id="ARBA00022679"/>
    </source>
</evidence>
<dbReference type="AlphaFoldDB" id="A0AAC8Q7S4"/>
<dbReference type="SMART" id="SM00220">
    <property type="entry name" value="S_TKc"/>
    <property type="match status" value="1"/>
</dbReference>
<dbReference type="Pfam" id="PF20703">
    <property type="entry name" value="nSTAND1"/>
    <property type="match status" value="1"/>
</dbReference>
<dbReference type="EMBL" id="CP011509">
    <property type="protein sequence ID" value="AKJ02441.1"/>
    <property type="molecule type" value="Genomic_DNA"/>
</dbReference>
<dbReference type="Pfam" id="PF00069">
    <property type="entry name" value="Pkinase"/>
    <property type="match status" value="1"/>
</dbReference>
<dbReference type="SMART" id="SM00028">
    <property type="entry name" value="TPR"/>
    <property type="match status" value="4"/>
</dbReference>
<dbReference type="InterPro" id="IPR011990">
    <property type="entry name" value="TPR-like_helical_dom_sf"/>
</dbReference>
<accession>A0AAC8Q7S4</accession>
<dbReference type="GO" id="GO:0006950">
    <property type="term" value="P:response to stress"/>
    <property type="evidence" value="ECO:0007669"/>
    <property type="project" value="UniProtKB-ARBA"/>
</dbReference>
<evidence type="ECO:0000256" key="1">
    <source>
        <dbReference type="ARBA" id="ARBA00012513"/>
    </source>
</evidence>
<keyword evidence="4 11" id="KW-0547">Nucleotide-binding</keyword>
<keyword evidence="7" id="KW-0652">Protein synthesis inhibitor</keyword>
<organism evidence="15 17">
    <name type="scientific">Archangium gephyra</name>
    <dbReference type="NCBI Taxonomy" id="48"/>
    <lineage>
        <taxon>Bacteria</taxon>
        <taxon>Pseudomonadati</taxon>
        <taxon>Myxococcota</taxon>
        <taxon>Myxococcia</taxon>
        <taxon>Myxococcales</taxon>
        <taxon>Cystobacterineae</taxon>
        <taxon>Archangiaceae</taxon>
        <taxon>Archangium</taxon>
    </lineage>
</organism>
<dbReference type="InterPro" id="IPR017441">
    <property type="entry name" value="Protein_kinase_ATP_BS"/>
</dbReference>
<dbReference type="SUPFAM" id="SSF48452">
    <property type="entry name" value="TPR-like"/>
    <property type="match status" value="2"/>
</dbReference>
<feature type="transmembrane region" description="Helical" evidence="13">
    <location>
        <begin position="762"/>
        <end position="780"/>
    </location>
</feature>
<evidence type="ECO:0000256" key="8">
    <source>
        <dbReference type="ARBA" id="ARBA00037982"/>
    </source>
</evidence>
<evidence type="ECO:0000313" key="17">
    <source>
        <dbReference type="Proteomes" id="UP000035579"/>
    </source>
</evidence>
<reference evidence="16 18" key="2">
    <citation type="submission" date="2018-08" db="EMBL/GenBank/DDBJ databases">
        <title>Genomic Encyclopedia of Archaeal and Bacterial Type Strains, Phase II (KMG-II): from individual species to whole genera.</title>
        <authorList>
            <person name="Goeker M."/>
        </authorList>
    </citation>
    <scope>NUCLEOTIDE SEQUENCE [LARGE SCALE GENOMIC DNA]</scope>
    <source>
        <strain evidence="16 18">DSM 2261</strain>
    </source>
</reference>
<dbReference type="Proteomes" id="UP000256345">
    <property type="component" value="Unassembled WGS sequence"/>
</dbReference>
<name>A0AAC8Q7S4_9BACT</name>
<comment type="catalytic activity">
    <reaction evidence="9">
        <text>L-threonyl-[protein] + ATP = O-phospho-L-threonyl-[protein] + ADP + H(+)</text>
        <dbReference type="Rhea" id="RHEA:46608"/>
        <dbReference type="Rhea" id="RHEA-COMP:11060"/>
        <dbReference type="Rhea" id="RHEA-COMP:11605"/>
        <dbReference type="ChEBI" id="CHEBI:15378"/>
        <dbReference type="ChEBI" id="CHEBI:30013"/>
        <dbReference type="ChEBI" id="CHEBI:30616"/>
        <dbReference type="ChEBI" id="CHEBI:61977"/>
        <dbReference type="ChEBI" id="CHEBI:456216"/>
        <dbReference type="EC" id="2.7.11.1"/>
    </reaction>
    <physiologicalReaction direction="left-to-right" evidence="9">
        <dbReference type="Rhea" id="RHEA:46609"/>
    </physiologicalReaction>
</comment>
<feature type="binding site" evidence="11">
    <location>
        <position position="41"/>
    </location>
    <ligand>
        <name>ATP</name>
        <dbReference type="ChEBI" id="CHEBI:30616"/>
    </ligand>
</feature>
<keyword evidence="5 15" id="KW-0418">Kinase</keyword>
<keyword evidence="13" id="KW-0812">Transmembrane</keyword>
<dbReference type="CDD" id="cd14014">
    <property type="entry name" value="STKc_PknB_like"/>
    <property type="match status" value="1"/>
</dbReference>
<keyword evidence="6 11" id="KW-0067">ATP-binding</keyword>
<sequence length="1152" mass="127658">MEPPSPTHVGPYRLLHPLGSGGMGQVFAAIHETTGQQVALKLLSPTAVAAPQLVARFLQEARVMNQLDHPGVVRVFHWDRLGDLVFLTMELLQGLSLREWLRSQSGPAPLPSALALCRQIADTMVDVHARGIVHRDLKPENVFLCRDEAVAPGYRVKLLDFGIAKVPPGADGALTTQVHTHESTLMGTYLYIAPEQLLNASTVDGGADVYALGVLLFELLAGRTPFASEEPVELIAAHVNKEPPPLKQWVPALPGALSAFIASMLAKNPAERPTMQLCRDTLGRPWQWEQDVCPVPGLAPFTEAQAELFFGRKAETQALLDLLEEARVGTRRWVQLEGLSGVGKSSLLQAGLLPRLKEPSAQQAPRWLVATVRPSYEPVRNLARALAGACSSTETGGRPEELEQLLRRGGEALRTFVETHTPQDCRLLLVLEPMEELFTLGTAECSLMDELLSTALASPESSLRLLTSLRSDFLHRIEQMPLLARGLQAAARFPLLPMEDEALTQVIQGMARYAGLRLSEGLAERMVKDARSEGGRLPLLGHTLRGLWSQSGGALLTHEHYERLGGVGGALARQAESLLDGLGVEGRERARWILLELVQVSRGVPATRRPRSRQEVLAAAGNDELAKEVLLRLTGMHTGHGPAQEQGLRLVMLSGGPDPSQQRVDLMHETLLHKVPSLATSIEQERARLELHAELESNAHRWEELECPKGALPTGTLLTHYLGGPEMRRQGSLETRRVSPRAARYLEAALRLERMRAWVRRALVAASLMAGMAILFYAALANQERRRAETEQQRAEENLRRIIKATDDFVDESDWELSWLPYTLDQRRKLLQGFQQTLDSLSKEEQRRPEVRLTIIKVAQRLGDISYYDDTLAEAETWLLRAREHIRQGLDLHPGDEELLEQLALNHSKRGKVAMALGHWEEARVLLNESLGLLETSGPSGNDEKSQENHRRTLAVTLSELAELELAAGNLEESARLSDQAISLHGKNRGIYNEALLALTGGFRGEVALKMGDLPTAERQFEQALRLIRNCVRSHEGDQYFHWVLARVLVGLGTLQSAKEQFKDATESFGEVRGLGKTLLQGEPPNKRFALVLAHGLRAYEAMARHRGALSEADSLHDELCKRVRDFRDRDGKDVRFQSLGCQDITVKGEQR</sequence>
<dbReference type="InterPro" id="IPR008271">
    <property type="entry name" value="Ser/Thr_kinase_AS"/>
</dbReference>
<dbReference type="EC" id="2.7.11.1" evidence="1"/>
<dbReference type="InterPro" id="IPR050339">
    <property type="entry name" value="CC_SR_Kinase"/>
</dbReference>
<evidence type="ECO:0000313" key="15">
    <source>
        <dbReference type="EMBL" id="AKJ02441.1"/>
    </source>
</evidence>
<dbReference type="Proteomes" id="UP000035579">
    <property type="component" value="Chromosome"/>
</dbReference>
<dbReference type="Gene3D" id="1.10.510.10">
    <property type="entry name" value="Transferase(Phosphotransferase) domain 1"/>
    <property type="match status" value="1"/>
</dbReference>
<evidence type="ECO:0000313" key="18">
    <source>
        <dbReference type="Proteomes" id="UP000256345"/>
    </source>
</evidence>
<comment type="catalytic activity">
    <reaction evidence="10">
        <text>L-seryl-[protein] + ATP = O-phospho-L-seryl-[protein] + ADP + H(+)</text>
        <dbReference type="Rhea" id="RHEA:17989"/>
        <dbReference type="Rhea" id="RHEA-COMP:9863"/>
        <dbReference type="Rhea" id="RHEA-COMP:11604"/>
        <dbReference type="ChEBI" id="CHEBI:15378"/>
        <dbReference type="ChEBI" id="CHEBI:29999"/>
        <dbReference type="ChEBI" id="CHEBI:30616"/>
        <dbReference type="ChEBI" id="CHEBI:83421"/>
        <dbReference type="ChEBI" id="CHEBI:456216"/>
        <dbReference type="EC" id="2.7.11.1"/>
    </reaction>
    <physiologicalReaction direction="left-to-right" evidence="10">
        <dbReference type="Rhea" id="RHEA:17990"/>
    </physiologicalReaction>
</comment>
<evidence type="ECO:0000256" key="4">
    <source>
        <dbReference type="ARBA" id="ARBA00022741"/>
    </source>
</evidence>
<evidence type="ECO:0000256" key="7">
    <source>
        <dbReference type="ARBA" id="ARBA00023193"/>
    </source>
</evidence>
<dbReference type="GO" id="GO:0005737">
    <property type="term" value="C:cytoplasm"/>
    <property type="evidence" value="ECO:0007669"/>
    <property type="project" value="TreeGrafter"/>
</dbReference>
<evidence type="ECO:0000256" key="9">
    <source>
        <dbReference type="ARBA" id="ARBA00048659"/>
    </source>
</evidence>
<dbReference type="PROSITE" id="PS50011">
    <property type="entry name" value="PROTEIN_KINASE_DOM"/>
    <property type="match status" value="1"/>
</dbReference>
<keyword evidence="3" id="KW-0808">Transferase</keyword>
<evidence type="ECO:0000256" key="12">
    <source>
        <dbReference type="SAM" id="Coils"/>
    </source>
</evidence>
<dbReference type="PANTHER" id="PTHR11042:SF160">
    <property type="entry name" value="EUKARYOTIC TRANSLATION INITIATION FACTOR 2-ALPHA KINASE 1"/>
    <property type="match status" value="1"/>
</dbReference>
<dbReference type="Gene3D" id="3.40.50.300">
    <property type="entry name" value="P-loop containing nucleotide triphosphate hydrolases"/>
    <property type="match status" value="1"/>
</dbReference>
<dbReference type="KEGG" id="age:AA314_04067"/>
<evidence type="ECO:0000256" key="13">
    <source>
        <dbReference type="SAM" id="Phobius"/>
    </source>
</evidence>
<dbReference type="PROSITE" id="PS00108">
    <property type="entry name" value="PROTEIN_KINASE_ST"/>
    <property type="match status" value="1"/>
</dbReference>
<dbReference type="Gene3D" id="3.30.200.20">
    <property type="entry name" value="Phosphorylase Kinase, domain 1"/>
    <property type="match status" value="1"/>
</dbReference>
<evidence type="ECO:0000256" key="2">
    <source>
        <dbReference type="ARBA" id="ARBA00022527"/>
    </source>
</evidence>
<dbReference type="InterPro" id="IPR019734">
    <property type="entry name" value="TPR_rpt"/>
</dbReference>
<dbReference type="PROSITE" id="PS00107">
    <property type="entry name" value="PROTEIN_KINASE_ATP"/>
    <property type="match status" value="1"/>
</dbReference>
<evidence type="ECO:0000256" key="11">
    <source>
        <dbReference type="PROSITE-ProRule" id="PRU10141"/>
    </source>
</evidence>
<evidence type="ECO:0000313" key="16">
    <source>
        <dbReference type="EMBL" id="REG28633.1"/>
    </source>
</evidence>